<dbReference type="Proteomes" id="UP001189429">
    <property type="component" value="Unassembled WGS sequence"/>
</dbReference>
<dbReference type="EMBL" id="CAUYUJ010016660">
    <property type="protein sequence ID" value="CAK0867606.1"/>
    <property type="molecule type" value="Genomic_DNA"/>
</dbReference>
<reference evidence="1" key="1">
    <citation type="submission" date="2023-10" db="EMBL/GenBank/DDBJ databases">
        <authorList>
            <person name="Chen Y."/>
            <person name="Shah S."/>
            <person name="Dougan E. K."/>
            <person name="Thang M."/>
            <person name="Chan C."/>
        </authorList>
    </citation>
    <scope>NUCLEOTIDE SEQUENCE [LARGE SCALE GENOMIC DNA]</scope>
</reference>
<name>A0ABN9V461_9DINO</name>
<evidence type="ECO:0000313" key="2">
    <source>
        <dbReference type="Proteomes" id="UP001189429"/>
    </source>
</evidence>
<accession>A0ABN9V461</accession>
<comment type="caution">
    <text evidence="1">The sequence shown here is derived from an EMBL/GenBank/DDBJ whole genome shotgun (WGS) entry which is preliminary data.</text>
</comment>
<sequence>MAIPPELQASLEVMFEKQKNCIREVVQQEIQTAVSGLQGQISTQGAELSALRADLQKQNQWQHDREHTDCAQLPVFVEQRSSVRQLHGDKARRVTPVIDPESDPCIRFVGTFPRPLLMKTRLAHWRQMQEHFPELEDDKRVTAVFHGVNQVYRLKVVNEDDATSFQPKMNDVNMEWVDFRDGKKYPLRKKRAFSGLYCDVLTKLQASRSWTGGCKLGVNGHKGILQVITDDDVYELAQAVQQGEGTFKLEPIYPSLLHLDITKDAIDGLIAAL</sequence>
<evidence type="ECO:0000313" key="1">
    <source>
        <dbReference type="EMBL" id="CAK0867606.1"/>
    </source>
</evidence>
<gene>
    <name evidence="1" type="ORF">PCOR1329_LOCUS54507</name>
</gene>
<organism evidence="1 2">
    <name type="scientific">Prorocentrum cordatum</name>
    <dbReference type="NCBI Taxonomy" id="2364126"/>
    <lineage>
        <taxon>Eukaryota</taxon>
        <taxon>Sar</taxon>
        <taxon>Alveolata</taxon>
        <taxon>Dinophyceae</taxon>
        <taxon>Prorocentrales</taxon>
        <taxon>Prorocentraceae</taxon>
        <taxon>Prorocentrum</taxon>
    </lineage>
</organism>
<protein>
    <submittedName>
        <fullName evidence="1">Uncharacterized protein</fullName>
    </submittedName>
</protein>
<proteinExistence type="predicted"/>
<keyword evidence="2" id="KW-1185">Reference proteome</keyword>